<organism evidence="2 3">
    <name type="scientific">Stutzerimonas tarimensis</name>
    <dbReference type="NCBI Taxonomy" id="1507735"/>
    <lineage>
        <taxon>Bacteria</taxon>
        <taxon>Pseudomonadati</taxon>
        <taxon>Pseudomonadota</taxon>
        <taxon>Gammaproteobacteria</taxon>
        <taxon>Pseudomonadales</taxon>
        <taxon>Pseudomonadaceae</taxon>
        <taxon>Stutzerimonas</taxon>
    </lineage>
</organism>
<dbReference type="PANTHER" id="PTHR40691">
    <property type="entry name" value="(NA+)-NQR MATURATION NQRM"/>
    <property type="match status" value="1"/>
</dbReference>
<evidence type="ECO:0000256" key="1">
    <source>
        <dbReference type="SAM" id="MobiDB-lite"/>
    </source>
</evidence>
<comment type="caution">
    <text evidence="2">The sequence shown here is derived from an EMBL/GenBank/DDBJ whole genome shotgun (WGS) entry which is preliminary data.</text>
</comment>
<name>A0ABV7T1T6_9GAMM</name>
<dbReference type="RefSeq" id="WP_386360579.1">
    <property type="nucleotide sequence ID" value="NZ_JBHRXZ010000002.1"/>
</dbReference>
<feature type="region of interest" description="Disordered" evidence="1">
    <location>
        <begin position="56"/>
        <end position="78"/>
    </location>
</feature>
<gene>
    <name evidence="2" type="primary">nqrM</name>
    <name evidence="2" type="ORF">ACFOMF_01675</name>
</gene>
<evidence type="ECO:0000313" key="3">
    <source>
        <dbReference type="Proteomes" id="UP001595630"/>
    </source>
</evidence>
<dbReference type="InterPro" id="IPR007495">
    <property type="entry name" value="NqrM"/>
</dbReference>
<accession>A0ABV7T1T6</accession>
<evidence type="ECO:0000313" key="2">
    <source>
        <dbReference type="EMBL" id="MFC3606497.1"/>
    </source>
</evidence>
<dbReference type="Pfam" id="PF04400">
    <property type="entry name" value="NqrM"/>
    <property type="match status" value="1"/>
</dbReference>
<sequence>MTWLLVFLIMLLVVAGMAVGVIMGRKPIAGSCGGIANLGIEKDECPICGGNQDKCDEANSDSGDKPFRPELARDATKG</sequence>
<dbReference type="Proteomes" id="UP001595630">
    <property type="component" value="Unassembled WGS sequence"/>
</dbReference>
<reference evidence="3" key="1">
    <citation type="journal article" date="2019" name="Int. J. Syst. Evol. Microbiol.">
        <title>The Global Catalogue of Microorganisms (GCM) 10K type strain sequencing project: providing services to taxonomists for standard genome sequencing and annotation.</title>
        <authorList>
            <consortium name="The Broad Institute Genomics Platform"/>
            <consortium name="The Broad Institute Genome Sequencing Center for Infectious Disease"/>
            <person name="Wu L."/>
            <person name="Ma J."/>
        </authorList>
    </citation>
    <scope>NUCLEOTIDE SEQUENCE [LARGE SCALE GENOMIC DNA]</scope>
    <source>
        <strain evidence="3">KCTC 42447</strain>
    </source>
</reference>
<keyword evidence="3" id="KW-1185">Reference proteome</keyword>
<dbReference type="EMBL" id="JBHRXZ010000002">
    <property type="protein sequence ID" value="MFC3606497.1"/>
    <property type="molecule type" value="Genomic_DNA"/>
</dbReference>
<protein>
    <submittedName>
        <fullName evidence="2">(Na+)-NQR maturation NqrM</fullName>
    </submittedName>
</protein>
<dbReference type="PANTHER" id="PTHR40691:SF3">
    <property type="entry name" value="(NA+)-NQR MATURATION NQRM"/>
    <property type="match status" value="1"/>
</dbReference>
<proteinExistence type="predicted"/>